<dbReference type="InterPro" id="IPR041752">
    <property type="entry name" value="Coa3"/>
</dbReference>
<feature type="domain" description="Cytochrome c oxidase assembly factor 3 mitochondrial coiled-coil" evidence="11">
    <location>
        <begin position="20"/>
        <end position="63"/>
    </location>
</feature>
<keyword evidence="7 9" id="KW-0496">Mitochondrion</keyword>
<dbReference type="InParanoid" id="A0A067LXX2"/>
<dbReference type="GO" id="GO:0005743">
    <property type="term" value="C:mitochondrial inner membrane"/>
    <property type="evidence" value="ECO:0007669"/>
    <property type="project" value="UniProtKB-UniRule"/>
</dbReference>
<evidence type="ECO:0000256" key="3">
    <source>
        <dbReference type="ARBA" id="ARBA00007035"/>
    </source>
</evidence>
<evidence type="ECO:0000313" key="12">
    <source>
        <dbReference type="EMBL" id="KDQ08238.1"/>
    </source>
</evidence>
<evidence type="ECO:0000256" key="9">
    <source>
        <dbReference type="RuleBase" id="RU367056"/>
    </source>
</evidence>
<keyword evidence="5 9" id="KW-0812">Transmembrane</keyword>
<evidence type="ECO:0000313" key="13">
    <source>
        <dbReference type="Proteomes" id="UP000027195"/>
    </source>
</evidence>
<dbReference type="OrthoDB" id="10018333at2759"/>
<evidence type="ECO:0000256" key="10">
    <source>
        <dbReference type="SAM" id="MobiDB-lite"/>
    </source>
</evidence>
<evidence type="ECO:0000256" key="8">
    <source>
        <dbReference type="ARBA" id="ARBA00023136"/>
    </source>
</evidence>
<keyword evidence="9" id="KW-0999">Mitochondrion inner membrane</keyword>
<evidence type="ECO:0000256" key="4">
    <source>
        <dbReference type="ARBA" id="ARBA00011351"/>
    </source>
</evidence>
<feature type="transmembrane region" description="Helical" evidence="9">
    <location>
        <begin position="33"/>
        <end position="51"/>
    </location>
</feature>
<dbReference type="HOGENOM" id="CLU_153999_1_0_1"/>
<comment type="subunit">
    <text evidence="4 9">Component of 250-400 kDa complexes called cytochrome oxidase assembly intermediates or COA complexes.</text>
</comment>
<dbReference type="PANTHER" id="PTHR15642">
    <property type="entry name" value="CYTOCHROME C OXIDASE ASSEMBLY FACTOR 3, MITOCHONDRIAL"/>
    <property type="match status" value="1"/>
</dbReference>
<keyword evidence="13" id="KW-1185">Reference proteome</keyword>
<keyword evidence="8 9" id="KW-0472">Membrane</keyword>
<evidence type="ECO:0000259" key="11">
    <source>
        <dbReference type="Pfam" id="PF09813"/>
    </source>
</evidence>
<evidence type="ECO:0000256" key="7">
    <source>
        <dbReference type="ARBA" id="ARBA00023128"/>
    </source>
</evidence>
<evidence type="ECO:0000256" key="5">
    <source>
        <dbReference type="ARBA" id="ARBA00022692"/>
    </source>
</evidence>
<comment type="subcellular location">
    <subcellularLocation>
        <location evidence="2">Mitochondrion membrane</location>
        <topology evidence="2">Single-pass membrane protein</topology>
    </subcellularLocation>
</comment>
<dbReference type="STRING" id="930990.A0A067LXX2"/>
<gene>
    <name evidence="12" type="ORF">BOTBODRAFT_180008</name>
</gene>
<dbReference type="Pfam" id="PF09813">
    <property type="entry name" value="Coa3_cc"/>
    <property type="match status" value="1"/>
</dbReference>
<keyword evidence="6 9" id="KW-1133">Transmembrane helix</keyword>
<dbReference type="EMBL" id="KL198093">
    <property type="protein sequence ID" value="KDQ08238.1"/>
    <property type="molecule type" value="Genomic_DNA"/>
</dbReference>
<name>A0A067LXX2_BOTB1</name>
<evidence type="ECO:0000256" key="6">
    <source>
        <dbReference type="ARBA" id="ARBA00022989"/>
    </source>
</evidence>
<dbReference type="PANTHER" id="PTHR15642:SF3">
    <property type="entry name" value="CYTOCHROME C OXIDASE ASSEMBLY FACTOR 3 HOMOLOG, MITOCHONDRIAL"/>
    <property type="match status" value="1"/>
</dbReference>
<evidence type="ECO:0000256" key="1">
    <source>
        <dbReference type="ARBA" id="ARBA00003064"/>
    </source>
</evidence>
<reference evidence="13" key="1">
    <citation type="journal article" date="2014" name="Proc. Natl. Acad. Sci. U.S.A.">
        <title>Extensive sampling of basidiomycete genomes demonstrates inadequacy of the white-rot/brown-rot paradigm for wood decay fungi.</title>
        <authorList>
            <person name="Riley R."/>
            <person name="Salamov A.A."/>
            <person name="Brown D.W."/>
            <person name="Nagy L.G."/>
            <person name="Floudas D."/>
            <person name="Held B.W."/>
            <person name="Levasseur A."/>
            <person name="Lombard V."/>
            <person name="Morin E."/>
            <person name="Otillar R."/>
            <person name="Lindquist E.A."/>
            <person name="Sun H."/>
            <person name="LaButti K.M."/>
            <person name="Schmutz J."/>
            <person name="Jabbour D."/>
            <person name="Luo H."/>
            <person name="Baker S.E."/>
            <person name="Pisabarro A.G."/>
            <person name="Walton J.D."/>
            <person name="Blanchette R.A."/>
            <person name="Henrissat B."/>
            <person name="Martin F."/>
            <person name="Cullen D."/>
            <person name="Hibbett D.S."/>
            <person name="Grigoriev I.V."/>
        </authorList>
    </citation>
    <scope>NUCLEOTIDE SEQUENCE [LARGE SCALE GENOMIC DNA]</scope>
    <source>
        <strain evidence="13">FD-172 SS1</strain>
    </source>
</reference>
<sequence length="92" mass="9979">MNRNAASASYRPKGYGISPGLQRARQPYRMRNAMTGLAIAGFVVSVWAYSIRAVKQDNFDDVDAAALGVSSEEKKTRVSIEDAARAKNASRA</sequence>
<comment type="similarity">
    <text evidence="3 9">Belongs to the COA3 family.</text>
</comment>
<organism evidence="12 13">
    <name type="scientific">Botryobasidium botryosum (strain FD-172 SS1)</name>
    <dbReference type="NCBI Taxonomy" id="930990"/>
    <lineage>
        <taxon>Eukaryota</taxon>
        <taxon>Fungi</taxon>
        <taxon>Dikarya</taxon>
        <taxon>Basidiomycota</taxon>
        <taxon>Agaricomycotina</taxon>
        <taxon>Agaricomycetes</taxon>
        <taxon>Cantharellales</taxon>
        <taxon>Botryobasidiaceae</taxon>
        <taxon>Botryobasidium</taxon>
    </lineage>
</organism>
<evidence type="ECO:0000256" key="2">
    <source>
        <dbReference type="ARBA" id="ARBA00004304"/>
    </source>
</evidence>
<accession>A0A067LXX2</accession>
<dbReference type="InterPro" id="IPR018628">
    <property type="entry name" value="Coa3_CC"/>
</dbReference>
<comment type="function">
    <text evidence="1 9">Required for assembly of cytochrome c oxidase (complex IV).</text>
</comment>
<feature type="region of interest" description="Disordered" evidence="10">
    <location>
        <begin position="1"/>
        <end position="21"/>
    </location>
</feature>
<dbReference type="Proteomes" id="UP000027195">
    <property type="component" value="Unassembled WGS sequence"/>
</dbReference>
<dbReference type="GO" id="GO:0033617">
    <property type="term" value="P:mitochondrial respiratory chain complex IV assembly"/>
    <property type="evidence" value="ECO:0007669"/>
    <property type="project" value="UniProtKB-UniRule"/>
</dbReference>
<proteinExistence type="inferred from homology"/>
<protein>
    <recommendedName>
        <fullName evidence="9">Cytochrome c oxidase assembly factor 3</fullName>
    </recommendedName>
</protein>
<dbReference type="AlphaFoldDB" id="A0A067LXX2"/>